<dbReference type="SMART" id="SM00034">
    <property type="entry name" value="CLECT"/>
    <property type="match status" value="1"/>
</dbReference>
<dbReference type="CDD" id="cd00037">
    <property type="entry name" value="CLECT"/>
    <property type="match status" value="1"/>
</dbReference>
<name>A0A8J5J7X8_HOMAM</name>
<sequence>METLVLRTALLFTVFLLCSAEEEYTDGWPFSTTTEGSCPSGFYKCRFTDDCIHNYEICDGFYDCPYGDDEENCFRTTEPPINVCQEPFELVGERCVFIDPFTDLSWHESKYMCEKLNADLISIDSLALYGSLLEFIREKDLTSHDYWIGATDEVTEGNWVWENGKQMQMGSPLWSIYCNYNDYQQEPLASEGDDKDCAFLEKIRFYYVDDDKCDQPKGAICEVPLYHSGPRANQPGDSSQQVKEEGSKNDLQD</sequence>
<evidence type="ECO:0000313" key="7">
    <source>
        <dbReference type="Proteomes" id="UP000747542"/>
    </source>
</evidence>
<dbReference type="InterPro" id="IPR023415">
    <property type="entry name" value="LDLR_class-A_CS"/>
</dbReference>
<keyword evidence="4" id="KW-0732">Signal</keyword>
<evidence type="ECO:0000256" key="1">
    <source>
        <dbReference type="ARBA" id="ARBA00023157"/>
    </source>
</evidence>
<dbReference type="CDD" id="cd00112">
    <property type="entry name" value="LDLa"/>
    <property type="match status" value="1"/>
</dbReference>
<dbReference type="PROSITE" id="PS01209">
    <property type="entry name" value="LDLRA_1"/>
    <property type="match status" value="1"/>
</dbReference>
<evidence type="ECO:0000256" key="2">
    <source>
        <dbReference type="PROSITE-ProRule" id="PRU00124"/>
    </source>
</evidence>
<comment type="caution">
    <text evidence="2">Lacks conserved residue(s) required for the propagation of feature annotation.</text>
</comment>
<accession>A0A8J5J7X8</accession>
<dbReference type="InterPro" id="IPR001304">
    <property type="entry name" value="C-type_lectin-like"/>
</dbReference>
<gene>
    <name evidence="6" type="primary">Lech-L1</name>
    <name evidence="6" type="ORF">Hamer_G017722</name>
</gene>
<feature type="region of interest" description="Disordered" evidence="3">
    <location>
        <begin position="225"/>
        <end position="253"/>
    </location>
</feature>
<dbReference type="SMART" id="SM00192">
    <property type="entry name" value="LDLa"/>
    <property type="match status" value="1"/>
</dbReference>
<dbReference type="PROSITE" id="PS50041">
    <property type="entry name" value="C_TYPE_LECTIN_2"/>
    <property type="match status" value="1"/>
</dbReference>
<keyword evidence="7" id="KW-1185">Reference proteome</keyword>
<dbReference type="AlphaFoldDB" id="A0A8J5J7X8"/>
<dbReference type="PROSITE" id="PS50068">
    <property type="entry name" value="LDLRA_2"/>
    <property type="match status" value="1"/>
</dbReference>
<dbReference type="Pfam" id="PF00059">
    <property type="entry name" value="Lectin_C"/>
    <property type="match status" value="1"/>
</dbReference>
<keyword evidence="1 2" id="KW-1015">Disulfide bond</keyword>
<feature type="disulfide bond" evidence="2">
    <location>
        <begin position="58"/>
        <end position="73"/>
    </location>
</feature>
<dbReference type="PANTHER" id="PTHR45710">
    <property type="entry name" value="C-TYPE LECTIN DOMAIN-CONTAINING PROTEIN 180"/>
    <property type="match status" value="1"/>
</dbReference>
<comment type="caution">
    <text evidence="6">The sequence shown here is derived from an EMBL/GenBank/DDBJ whole genome shotgun (WGS) entry which is preliminary data.</text>
</comment>
<reference evidence="6" key="1">
    <citation type="journal article" date="2021" name="Sci. Adv.">
        <title>The American lobster genome reveals insights on longevity, neural, and immune adaptations.</title>
        <authorList>
            <person name="Polinski J.M."/>
            <person name="Zimin A.V."/>
            <person name="Clark K.F."/>
            <person name="Kohn A.B."/>
            <person name="Sadowski N."/>
            <person name="Timp W."/>
            <person name="Ptitsyn A."/>
            <person name="Khanna P."/>
            <person name="Romanova D.Y."/>
            <person name="Williams P."/>
            <person name="Greenwood S.J."/>
            <person name="Moroz L.L."/>
            <person name="Walt D.R."/>
            <person name="Bodnar A.G."/>
        </authorList>
    </citation>
    <scope>NUCLEOTIDE SEQUENCE</scope>
    <source>
        <strain evidence="6">GMGI-L3</strain>
    </source>
</reference>
<dbReference type="InterPro" id="IPR050828">
    <property type="entry name" value="C-type_lectin/matrix_domain"/>
</dbReference>
<feature type="chain" id="PRO_5035287503" evidence="4">
    <location>
        <begin position="21"/>
        <end position="253"/>
    </location>
</feature>
<proteinExistence type="predicted"/>
<organism evidence="6 7">
    <name type="scientific">Homarus americanus</name>
    <name type="common">American lobster</name>
    <dbReference type="NCBI Taxonomy" id="6706"/>
    <lineage>
        <taxon>Eukaryota</taxon>
        <taxon>Metazoa</taxon>
        <taxon>Ecdysozoa</taxon>
        <taxon>Arthropoda</taxon>
        <taxon>Crustacea</taxon>
        <taxon>Multicrustacea</taxon>
        <taxon>Malacostraca</taxon>
        <taxon>Eumalacostraca</taxon>
        <taxon>Eucarida</taxon>
        <taxon>Decapoda</taxon>
        <taxon>Pleocyemata</taxon>
        <taxon>Astacidea</taxon>
        <taxon>Nephropoidea</taxon>
        <taxon>Nephropidae</taxon>
        <taxon>Homarus</taxon>
    </lineage>
</organism>
<evidence type="ECO:0000313" key="6">
    <source>
        <dbReference type="EMBL" id="KAG7153901.1"/>
    </source>
</evidence>
<dbReference type="EMBL" id="JAHLQT010046276">
    <property type="protein sequence ID" value="KAG7153901.1"/>
    <property type="molecule type" value="Genomic_DNA"/>
</dbReference>
<feature type="domain" description="C-type lectin" evidence="5">
    <location>
        <begin position="91"/>
        <end position="222"/>
    </location>
</feature>
<dbReference type="PANTHER" id="PTHR45710:SF26">
    <property type="entry name" value="RH26557P"/>
    <property type="match status" value="1"/>
</dbReference>
<evidence type="ECO:0000256" key="3">
    <source>
        <dbReference type="SAM" id="MobiDB-lite"/>
    </source>
</evidence>
<dbReference type="InterPro" id="IPR002172">
    <property type="entry name" value="LDrepeatLR_classA_rpt"/>
</dbReference>
<dbReference type="Proteomes" id="UP000747542">
    <property type="component" value="Unassembled WGS sequence"/>
</dbReference>
<dbReference type="OrthoDB" id="2019384at2759"/>
<evidence type="ECO:0000259" key="5">
    <source>
        <dbReference type="PROSITE" id="PS50041"/>
    </source>
</evidence>
<feature type="signal peptide" evidence="4">
    <location>
        <begin position="1"/>
        <end position="20"/>
    </location>
</feature>
<feature type="compositionally biased region" description="Basic and acidic residues" evidence="3">
    <location>
        <begin position="242"/>
        <end position="253"/>
    </location>
</feature>
<protein>
    <submittedName>
        <fullName evidence="6">Hepatic lectin-like 1</fullName>
    </submittedName>
</protein>
<evidence type="ECO:0000256" key="4">
    <source>
        <dbReference type="SAM" id="SignalP"/>
    </source>
</evidence>